<evidence type="ECO:0000313" key="2">
    <source>
        <dbReference type="EMBL" id="CAK0828570.1"/>
    </source>
</evidence>
<feature type="region of interest" description="Disordered" evidence="1">
    <location>
        <begin position="1"/>
        <end position="22"/>
    </location>
</feature>
<feature type="compositionally biased region" description="Basic residues" evidence="1">
    <location>
        <begin position="1"/>
        <end position="15"/>
    </location>
</feature>
<feature type="non-terminal residue" evidence="2">
    <location>
        <position position="1"/>
    </location>
</feature>
<feature type="compositionally biased region" description="Basic and acidic residues" evidence="1">
    <location>
        <begin position="112"/>
        <end position="121"/>
    </location>
</feature>
<sequence>QDARRRARCGPRRARGGPGVAAAPELCQEHVPQPALQRDWGPDSRGVRRRVCDPGDRQLRVPAGPVYAAPGAGTRQRGRTLGSHGARLRGRGGGRGGTGAVAARRGVAGEPLPDRARELPHRLGFPRGGAGAGIGDGGDE</sequence>
<reference evidence="2" key="1">
    <citation type="submission" date="2023-10" db="EMBL/GenBank/DDBJ databases">
        <authorList>
            <person name="Chen Y."/>
            <person name="Shah S."/>
            <person name="Dougan E. K."/>
            <person name="Thang M."/>
            <person name="Chan C."/>
        </authorList>
    </citation>
    <scope>NUCLEOTIDE SEQUENCE [LARGE SCALE GENOMIC DNA]</scope>
</reference>
<dbReference type="Proteomes" id="UP001189429">
    <property type="component" value="Unassembled WGS sequence"/>
</dbReference>
<keyword evidence="3" id="KW-1185">Reference proteome</keyword>
<feature type="region of interest" description="Disordered" evidence="1">
    <location>
        <begin position="55"/>
        <end position="140"/>
    </location>
</feature>
<feature type="compositionally biased region" description="Low complexity" evidence="1">
    <location>
        <begin position="61"/>
        <end position="73"/>
    </location>
</feature>
<feature type="non-terminal residue" evidence="2">
    <location>
        <position position="140"/>
    </location>
</feature>
<protein>
    <submittedName>
        <fullName evidence="2">Uncharacterized protein</fullName>
    </submittedName>
</protein>
<accession>A0ABN9S9J6</accession>
<feature type="compositionally biased region" description="Low complexity" evidence="1">
    <location>
        <begin position="100"/>
        <end position="109"/>
    </location>
</feature>
<evidence type="ECO:0000256" key="1">
    <source>
        <dbReference type="SAM" id="MobiDB-lite"/>
    </source>
</evidence>
<organism evidence="2 3">
    <name type="scientific">Prorocentrum cordatum</name>
    <dbReference type="NCBI Taxonomy" id="2364126"/>
    <lineage>
        <taxon>Eukaryota</taxon>
        <taxon>Sar</taxon>
        <taxon>Alveolata</taxon>
        <taxon>Dinophyceae</taxon>
        <taxon>Prorocentrales</taxon>
        <taxon>Prorocentraceae</taxon>
        <taxon>Prorocentrum</taxon>
    </lineage>
</organism>
<dbReference type="EMBL" id="CAUYUJ010010113">
    <property type="protein sequence ID" value="CAK0828570.1"/>
    <property type="molecule type" value="Genomic_DNA"/>
</dbReference>
<evidence type="ECO:0000313" key="3">
    <source>
        <dbReference type="Proteomes" id="UP001189429"/>
    </source>
</evidence>
<gene>
    <name evidence="2" type="ORF">PCOR1329_LOCUS27761</name>
</gene>
<name>A0ABN9S9J6_9DINO</name>
<proteinExistence type="predicted"/>
<feature type="compositionally biased region" description="Gly residues" evidence="1">
    <location>
        <begin position="126"/>
        <end position="140"/>
    </location>
</feature>
<comment type="caution">
    <text evidence="2">The sequence shown here is derived from an EMBL/GenBank/DDBJ whole genome shotgun (WGS) entry which is preliminary data.</text>
</comment>